<dbReference type="PANTHER" id="PTHR10362">
    <property type="entry name" value="HISTIDINE AMMONIA-LYASE"/>
    <property type="match status" value="1"/>
</dbReference>
<dbReference type="Gene3D" id="1.10.275.10">
    <property type="entry name" value="Fumarase/aspartase (N-terminal domain)"/>
    <property type="match status" value="1"/>
</dbReference>
<dbReference type="GO" id="GO:0016841">
    <property type="term" value="F:ammonia-lyase activity"/>
    <property type="evidence" value="ECO:0007669"/>
    <property type="project" value="UniProtKB-ARBA"/>
</dbReference>
<feature type="signal peptide" evidence="2">
    <location>
        <begin position="1"/>
        <end position="18"/>
    </location>
</feature>
<dbReference type="InterPro" id="IPR008948">
    <property type="entry name" value="L-Aspartase-like"/>
</dbReference>
<feature type="chain" id="PRO_5038970855" evidence="2">
    <location>
        <begin position="19"/>
        <end position="567"/>
    </location>
</feature>
<keyword evidence="2" id="KW-0732">Signal</keyword>
<dbReference type="Gene3D" id="1.20.200.10">
    <property type="entry name" value="Fumarase/aspartase (Central domain)"/>
    <property type="match status" value="1"/>
</dbReference>
<gene>
    <name evidence="3" type="primary">hutH</name>
    <name evidence="3" type="ORF">GCM10010123_38810</name>
</gene>
<evidence type="ECO:0000256" key="1">
    <source>
        <dbReference type="ARBA" id="ARBA00023239"/>
    </source>
</evidence>
<comment type="caution">
    <text evidence="3">The sequence shown here is derived from an EMBL/GenBank/DDBJ whole genome shotgun (WGS) entry which is preliminary data.</text>
</comment>
<accession>A0A8J3BFG1</accession>
<dbReference type="InterPro" id="IPR024083">
    <property type="entry name" value="Fumarase/histidase_N"/>
</dbReference>
<dbReference type="EMBL" id="BMQB01000010">
    <property type="protein sequence ID" value="GGK05196.1"/>
    <property type="molecule type" value="Genomic_DNA"/>
</dbReference>
<dbReference type="Proteomes" id="UP000649739">
    <property type="component" value="Unassembled WGS sequence"/>
</dbReference>
<reference evidence="3" key="2">
    <citation type="submission" date="2020-09" db="EMBL/GenBank/DDBJ databases">
        <authorList>
            <person name="Sun Q."/>
            <person name="Ohkuma M."/>
        </authorList>
    </citation>
    <scope>NUCLEOTIDE SEQUENCE</scope>
    <source>
        <strain evidence="3">JCM 3090</strain>
    </source>
</reference>
<name>A0A8J3BFG1_9ACTN</name>
<organism evidence="3 4">
    <name type="scientific">Pilimelia anulata</name>
    <dbReference type="NCBI Taxonomy" id="53371"/>
    <lineage>
        <taxon>Bacteria</taxon>
        <taxon>Bacillati</taxon>
        <taxon>Actinomycetota</taxon>
        <taxon>Actinomycetes</taxon>
        <taxon>Micromonosporales</taxon>
        <taxon>Micromonosporaceae</taxon>
        <taxon>Pilimelia</taxon>
    </lineage>
</organism>
<evidence type="ECO:0000313" key="3">
    <source>
        <dbReference type="EMBL" id="GGK05196.1"/>
    </source>
</evidence>
<protein>
    <submittedName>
        <fullName evidence="3">Histidine ammonia-lyase</fullName>
    </submittedName>
</protein>
<dbReference type="InterPro" id="IPR001106">
    <property type="entry name" value="Aromatic_Lyase"/>
</dbReference>
<proteinExistence type="predicted"/>
<keyword evidence="4" id="KW-1185">Reference proteome</keyword>
<evidence type="ECO:0000313" key="4">
    <source>
        <dbReference type="Proteomes" id="UP000649739"/>
    </source>
</evidence>
<dbReference type="Pfam" id="PF00221">
    <property type="entry name" value="Lyase_aromatic"/>
    <property type="match status" value="1"/>
</dbReference>
<dbReference type="RefSeq" id="WP_189171627.1">
    <property type="nucleotide sequence ID" value="NZ_BMQB01000010.1"/>
</dbReference>
<dbReference type="AlphaFoldDB" id="A0A8J3BFG1"/>
<sequence>MGRPARAGAALGLTVALAAGVLSGSAPRPAPAAAAPGAAEVVLTGDALTLDDLFALLDADTVAVRLAPSAARRMTRARAGALAALGGGQRVYGWNQALGPLKDQPLSDADQRAFQQHILRSHAAGVGPALPAPVARLALVLRANAMARATMGVRPAVVQRLLSLVNAGVTPRMPEIGSLGTGDLQPMAAAGLVAAGEPAPAAFDGREGPARRVLAAAGLPTSFTFESGEVLPLISGGSVLLARYVHALRRLRDLSEQFDGAFALFLEATRAEAGSLDARTHAERRIPAEEDAAARLRALVRGSEWMTDAGRHRLGEEHPRVQDAVSVRAAPHIVGTLRQTLAEARTLVEREANASTSNPLVLPRGSRGYEFVMGGNWDAAQLGHAIDTVNAQAADLGILAHELGGRLLAEKWSYGLPANLAGGRVGLNSGLVQAQTVATALIPEMQVRAVPAGVLSRPVKFGQEDHNTMAMASVRHLHENLDRLEVVLAVQWLLGAQGVDAIRERMGPLALGAGSAAAHAAVRRHVPALAEDRYLTPDVEEMVALVRGPELLAAVRTANPAYPMRAA</sequence>
<keyword evidence="1" id="KW-0456">Lyase</keyword>
<reference evidence="3" key="1">
    <citation type="journal article" date="2014" name="Int. J. Syst. Evol. Microbiol.">
        <title>Complete genome sequence of Corynebacterium casei LMG S-19264T (=DSM 44701T), isolated from a smear-ripened cheese.</title>
        <authorList>
            <consortium name="US DOE Joint Genome Institute (JGI-PGF)"/>
            <person name="Walter F."/>
            <person name="Albersmeier A."/>
            <person name="Kalinowski J."/>
            <person name="Ruckert C."/>
        </authorList>
    </citation>
    <scope>NUCLEOTIDE SEQUENCE</scope>
    <source>
        <strain evidence="3">JCM 3090</strain>
    </source>
</reference>
<dbReference type="SUPFAM" id="SSF48557">
    <property type="entry name" value="L-aspartase-like"/>
    <property type="match status" value="1"/>
</dbReference>
<evidence type="ECO:0000256" key="2">
    <source>
        <dbReference type="SAM" id="SignalP"/>
    </source>
</evidence>